<name>A0A2P2N375_RHIMU</name>
<dbReference type="EMBL" id="GGEC01056412">
    <property type="protein sequence ID" value="MBX36896.1"/>
    <property type="molecule type" value="Transcribed_RNA"/>
</dbReference>
<accession>A0A2P2N375</accession>
<reference evidence="2" key="1">
    <citation type="submission" date="2018-02" db="EMBL/GenBank/DDBJ databases">
        <title>Rhizophora mucronata_Transcriptome.</title>
        <authorList>
            <person name="Meera S.P."/>
            <person name="Sreeshan A."/>
            <person name="Augustine A."/>
        </authorList>
    </citation>
    <scope>NUCLEOTIDE SEQUENCE</scope>
    <source>
        <tissue evidence="2">Leaf</tissue>
    </source>
</reference>
<sequence>MHKWSQICHMGYVCFLLGSGPLLWRWNLNTWFKSALDVNMCLFGSGGN</sequence>
<feature type="transmembrane region" description="Helical" evidence="1">
    <location>
        <begin position="7"/>
        <end position="24"/>
    </location>
</feature>
<keyword evidence="1" id="KW-0812">Transmembrane</keyword>
<keyword evidence="1" id="KW-0472">Membrane</keyword>
<proteinExistence type="predicted"/>
<evidence type="ECO:0000313" key="2">
    <source>
        <dbReference type="EMBL" id="MBX36896.1"/>
    </source>
</evidence>
<dbReference type="AlphaFoldDB" id="A0A2P2N375"/>
<organism evidence="2">
    <name type="scientific">Rhizophora mucronata</name>
    <name type="common">Asiatic mangrove</name>
    <dbReference type="NCBI Taxonomy" id="61149"/>
    <lineage>
        <taxon>Eukaryota</taxon>
        <taxon>Viridiplantae</taxon>
        <taxon>Streptophyta</taxon>
        <taxon>Embryophyta</taxon>
        <taxon>Tracheophyta</taxon>
        <taxon>Spermatophyta</taxon>
        <taxon>Magnoliopsida</taxon>
        <taxon>eudicotyledons</taxon>
        <taxon>Gunneridae</taxon>
        <taxon>Pentapetalae</taxon>
        <taxon>rosids</taxon>
        <taxon>fabids</taxon>
        <taxon>Malpighiales</taxon>
        <taxon>Rhizophoraceae</taxon>
        <taxon>Rhizophora</taxon>
    </lineage>
</organism>
<protein>
    <submittedName>
        <fullName evidence="2">Uncharacterized protein</fullName>
    </submittedName>
</protein>
<evidence type="ECO:0000256" key="1">
    <source>
        <dbReference type="SAM" id="Phobius"/>
    </source>
</evidence>
<keyword evidence="1" id="KW-1133">Transmembrane helix</keyword>